<organism evidence="2 3">
    <name type="scientific">Plasticicumulans lactativorans</name>
    <dbReference type="NCBI Taxonomy" id="1133106"/>
    <lineage>
        <taxon>Bacteria</taxon>
        <taxon>Pseudomonadati</taxon>
        <taxon>Pseudomonadota</taxon>
        <taxon>Gammaproteobacteria</taxon>
        <taxon>Candidatus Competibacteraceae</taxon>
        <taxon>Plasticicumulans</taxon>
    </lineage>
</organism>
<keyword evidence="1" id="KW-0812">Transmembrane</keyword>
<evidence type="ECO:0000256" key="1">
    <source>
        <dbReference type="SAM" id="Phobius"/>
    </source>
</evidence>
<accession>A0A4R2L021</accession>
<gene>
    <name evidence="2" type="ORF">EV699_115109</name>
</gene>
<feature type="transmembrane region" description="Helical" evidence="1">
    <location>
        <begin position="20"/>
        <end position="40"/>
    </location>
</feature>
<keyword evidence="1" id="KW-0472">Membrane</keyword>
<dbReference type="AlphaFoldDB" id="A0A4R2L021"/>
<keyword evidence="1" id="KW-1133">Transmembrane helix</keyword>
<comment type="caution">
    <text evidence="2">The sequence shown here is derived from an EMBL/GenBank/DDBJ whole genome shotgun (WGS) entry which is preliminary data.</text>
</comment>
<protein>
    <submittedName>
        <fullName evidence="2">Uncharacterized protein</fullName>
    </submittedName>
</protein>
<proteinExistence type="predicted"/>
<reference evidence="2 3" key="1">
    <citation type="submission" date="2019-03" db="EMBL/GenBank/DDBJ databases">
        <title>Genomic Encyclopedia of Type Strains, Phase IV (KMG-IV): sequencing the most valuable type-strain genomes for metagenomic binning, comparative biology and taxonomic classification.</title>
        <authorList>
            <person name="Goeker M."/>
        </authorList>
    </citation>
    <scope>NUCLEOTIDE SEQUENCE [LARGE SCALE GENOMIC DNA]</scope>
    <source>
        <strain evidence="2 3">DSM 25287</strain>
    </source>
</reference>
<evidence type="ECO:0000313" key="3">
    <source>
        <dbReference type="Proteomes" id="UP000295765"/>
    </source>
</evidence>
<keyword evidence="3" id="KW-1185">Reference proteome</keyword>
<sequence length="476" mass="50535">MLIVDNEGGAVPGMRELPYFKMAMACLVGIPLLLLIYLWWSSRQGEWVFSAGGSFGIGIGHADTPAQIWNPPSDPLVPSSLPYTVPADKTLLLTDLFVESDPLPGDQFLMALLIEGSVNGQRTLSTLRTLQLRSPSHGYASFVTPVPVLGGQTLHVLFSNAAPADQSVNWGVSGRLVEAGVVVHGRSGRHNRVPSAAVPYPPVQLGPVDPATVLSSQAGPGSAGMTFAGTLGAAYALNARTGLLGRVVREQDGWVTLVQDVQLRPGDPMVPVWRAAAGTRGELMVDPKAPSCEQADEVVLLGPARGVFPVVDCAKGQFTLPAVAGRMFPGQVYQMKRTRLSGIDMTSLLSVEAGPQTSSLQLDAAIPSSHALDVRSGMYSLIVDRPAQGSVLAKTIDAVPGDRIAPLWRASLGTTPTLLVDPSMPECGTFDEVELIWPARGVCRVGSCVRGQFVLEQCIAEVQPGQLYQVRPRRSP</sequence>
<dbReference type="RefSeq" id="WP_132543961.1">
    <property type="nucleotide sequence ID" value="NZ_SLWY01000015.1"/>
</dbReference>
<dbReference type="EMBL" id="SLWY01000015">
    <property type="protein sequence ID" value="TCO80331.1"/>
    <property type="molecule type" value="Genomic_DNA"/>
</dbReference>
<name>A0A4R2L021_9GAMM</name>
<dbReference type="Proteomes" id="UP000295765">
    <property type="component" value="Unassembled WGS sequence"/>
</dbReference>
<evidence type="ECO:0000313" key="2">
    <source>
        <dbReference type="EMBL" id="TCO80331.1"/>
    </source>
</evidence>